<evidence type="ECO:0000259" key="4">
    <source>
        <dbReference type="PROSITE" id="PS50887"/>
    </source>
</evidence>
<dbReference type="EMBL" id="FNIN01000018">
    <property type="protein sequence ID" value="SDO06070.1"/>
    <property type="molecule type" value="Genomic_DNA"/>
</dbReference>
<dbReference type="GO" id="GO:1902201">
    <property type="term" value="P:negative regulation of bacterial-type flagellum-dependent cell motility"/>
    <property type="evidence" value="ECO:0007669"/>
    <property type="project" value="TreeGrafter"/>
</dbReference>
<feature type="modified residue" description="4-aspartylphosphate" evidence="2">
    <location>
        <position position="52"/>
    </location>
</feature>
<evidence type="ECO:0000256" key="2">
    <source>
        <dbReference type="PROSITE-ProRule" id="PRU00169"/>
    </source>
</evidence>
<dbReference type="SUPFAM" id="SSF55073">
    <property type="entry name" value="Nucleotide cyclase"/>
    <property type="match status" value="1"/>
</dbReference>
<proteinExistence type="predicted"/>
<evidence type="ECO:0000313" key="6">
    <source>
        <dbReference type="Proteomes" id="UP000199602"/>
    </source>
</evidence>
<accession>A0A1H0GGM5</accession>
<dbReference type="GO" id="GO:0052621">
    <property type="term" value="F:diguanylate cyclase activity"/>
    <property type="evidence" value="ECO:0007669"/>
    <property type="project" value="UniProtKB-EC"/>
</dbReference>
<organism evidence="5 6">
    <name type="scientific">Desulfonauticus submarinus</name>
    <dbReference type="NCBI Taxonomy" id="206665"/>
    <lineage>
        <taxon>Bacteria</taxon>
        <taxon>Pseudomonadati</taxon>
        <taxon>Thermodesulfobacteriota</taxon>
        <taxon>Desulfovibrionia</taxon>
        <taxon>Desulfovibrionales</taxon>
        <taxon>Desulfonauticaceae</taxon>
        <taxon>Desulfonauticus</taxon>
    </lineage>
</organism>
<dbReference type="Proteomes" id="UP000199602">
    <property type="component" value="Unassembled WGS sequence"/>
</dbReference>
<dbReference type="InterPro" id="IPR050469">
    <property type="entry name" value="Diguanylate_Cyclase"/>
</dbReference>
<dbReference type="PROSITE" id="PS50110">
    <property type="entry name" value="RESPONSE_REGULATORY"/>
    <property type="match status" value="1"/>
</dbReference>
<dbReference type="InterPro" id="IPR043128">
    <property type="entry name" value="Rev_trsase/Diguanyl_cyclase"/>
</dbReference>
<evidence type="ECO:0000256" key="1">
    <source>
        <dbReference type="ARBA" id="ARBA00012528"/>
    </source>
</evidence>
<dbReference type="SUPFAM" id="SSF52172">
    <property type="entry name" value="CheY-like"/>
    <property type="match status" value="1"/>
</dbReference>
<dbReference type="Gene3D" id="3.40.50.2300">
    <property type="match status" value="1"/>
</dbReference>
<dbReference type="SMART" id="SM00267">
    <property type="entry name" value="GGDEF"/>
    <property type="match status" value="1"/>
</dbReference>
<dbReference type="PANTHER" id="PTHR45138:SF25">
    <property type="entry name" value="GGDEF DOMAIN PROTEIN"/>
    <property type="match status" value="1"/>
</dbReference>
<evidence type="ECO:0000259" key="3">
    <source>
        <dbReference type="PROSITE" id="PS50110"/>
    </source>
</evidence>
<dbReference type="GO" id="GO:0043709">
    <property type="term" value="P:cell adhesion involved in single-species biofilm formation"/>
    <property type="evidence" value="ECO:0007669"/>
    <property type="project" value="TreeGrafter"/>
</dbReference>
<keyword evidence="2" id="KW-0597">Phosphoprotein</keyword>
<evidence type="ECO:0000313" key="5">
    <source>
        <dbReference type="EMBL" id="SDO06070.1"/>
    </source>
</evidence>
<keyword evidence="6" id="KW-1185">Reference proteome</keyword>
<sequence>MQKKDFFLISNSNDLFQELKKILPEANWSIFERGTGAIEYLFNSPPGLLLIDSAIKDISAFELVGLFKSENVYRQVPVVLILNQNELKSINFCHLEADDFILKPINPTIVEPRLHLVLSRAARALDANPLTKLPGNTSIIQKIQSLIDQKKEFALAYVDLDYFKSFNDKYGFSRGDEVLMMTARIIVNTIRAFGGQNSFVGHVGGDDFVFIVSPQKVEQACKMIISSFDSIVPNFYDPKDRENGYIRSTDRQGNIREFPFMAISIAVVFNYGQLKHYGEAAQIAMNLKKIAKENPKSCYVLDRRKPTN</sequence>
<dbReference type="InterPro" id="IPR000160">
    <property type="entry name" value="GGDEF_dom"/>
</dbReference>
<gene>
    <name evidence="5" type="ORF">SAMN04488516_11822</name>
</gene>
<dbReference type="PROSITE" id="PS50887">
    <property type="entry name" value="GGDEF"/>
    <property type="match status" value="1"/>
</dbReference>
<feature type="domain" description="Response regulatory" evidence="3">
    <location>
        <begin position="1"/>
        <end position="118"/>
    </location>
</feature>
<dbReference type="RefSeq" id="WP_092066646.1">
    <property type="nucleotide sequence ID" value="NZ_FNIN01000018.1"/>
</dbReference>
<dbReference type="GO" id="GO:0000160">
    <property type="term" value="P:phosphorelay signal transduction system"/>
    <property type="evidence" value="ECO:0007669"/>
    <property type="project" value="InterPro"/>
</dbReference>
<dbReference type="GO" id="GO:0005886">
    <property type="term" value="C:plasma membrane"/>
    <property type="evidence" value="ECO:0007669"/>
    <property type="project" value="TreeGrafter"/>
</dbReference>
<feature type="domain" description="GGDEF" evidence="4">
    <location>
        <begin position="151"/>
        <end position="304"/>
    </location>
</feature>
<reference evidence="5 6" key="1">
    <citation type="submission" date="2016-10" db="EMBL/GenBank/DDBJ databases">
        <authorList>
            <person name="de Groot N.N."/>
        </authorList>
    </citation>
    <scope>NUCLEOTIDE SEQUENCE [LARGE SCALE GENOMIC DNA]</scope>
    <source>
        <strain evidence="5 6">DSM 15269</strain>
    </source>
</reference>
<dbReference type="CDD" id="cd01949">
    <property type="entry name" value="GGDEF"/>
    <property type="match status" value="1"/>
</dbReference>
<dbReference type="InterPro" id="IPR029787">
    <property type="entry name" value="Nucleotide_cyclase"/>
</dbReference>
<dbReference type="STRING" id="206665.SAMN04488516_11822"/>
<dbReference type="NCBIfam" id="TIGR00254">
    <property type="entry name" value="GGDEF"/>
    <property type="match status" value="1"/>
</dbReference>
<dbReference type="CDD" id="cd00156">
    <property type="entry name" value="REC"/>
    <property type="match status" value="1"/>
</dbReference>
<dbReference type="PANTHER" id="PTHR45138">
    <property type="entry name" value="REGULATORY COMPONENTS OF SENSORY TRANSDUCTION SYSTEM"/>
    <property type="match status" value="1"/>
</dbReference>
<name>A0A1H0GGM5_9BACT</name>
<dbReference type="AlphaFoldDB" id="A0A1H0GGM5"/>
<dbReference type="EC" id="2.7.7.65" evidence="1"/>
<dbReference type="OrthoDB" id="9813903at2"/>
<dbReference type="Gene3D" id="3.30.70.270">
    <property type="match status" value="1"/>
</dbReference>
<dbReference type="Pfam" id="PF00990">
    <property type="entry name" value="GGDEF"/>
    <property type="match status" value="1"/>
</dbReference>
<dbReference type="InterPro" id="IPR001789">
    <property type="entry name" value="Sig_transdc_resp-reg_receiver"/>
</dbReference>
<protein>
    <recommendedName>
        <fullName evidence="1">diguanylate cyclase</fullName>
        <ecNumber evidence="1">2.7.7.65</ecNumber>
    </recommendedName>
</protein>
<dbReference type="InterPro" id="IPR011006">
    <property type="entry name" value="CheY-like_superfamily"/>
</dbReference>